<dbReference type="GO" id="GO:0005829">
    <property type="term" value="C:cytosol"/>
    <property type="evidence" value="ECO:0007669"/>
    <property type="project" value="TreeGrafter"/>
</dbReference>
<dbReference type="GO" id="GO:0016618">
    <property type="term" value="F:hydroxypyruvate reductase [NAD(P)H] activity"/>
    <property type="evidence" value="ECO:0007669"/>
    <property type="project" value="TreeGrafter"/>
</dbReference>
<dbReference type="Proteomes" id="UP000618382">
    <property type="component" value="Unassembled WGS sequence"/>
</dbReference>
<dbReference type="InterPro" id="IPR029753">
    <property type="entry name" value="D-isomer_DH_CS"/>
</dbReference>
<dbReference type="EMBL" id="JACCBK010000001">
    <property type="protein sequence ID" value="NYD86127.1"/>
    <property type="molecule type" value="Genomic_DNA"/>
</dbReference>
<dbReference type="GO" id="GO:0030267">
    <property type="term" value="F:glyoxylate reductase (NADPH) activity"/>
    <property type="evidence" value="ECO:0007669"/>
    <property type="project" value="TreeGrafter"/>
</dbReference>
<comment type="caution">
    <text evidence="5">The sequence shown here is derived from an EMBL/GenBank/DDBJ whole genome shotgun (WGS) entry which is preliminary data.</text>
</comment>
<keyword evidence="2" id="KW-0520">NAD</keyword>
<sequence length="317" mass="33708">MLTWTFPTAELRDMLGEPPAGVRVGLWDQLVDDEPTDVPLDEVDAVLAPDWVVPEPFERIARAPRVRFVQLSTAGYEHVRGVLPAHVTVANGRGVHSDETAELAVGLVLAQLRGIDVFARRMAVQYWEPGLVKRPSLAGKRVVVVGAGSIGTEIRARLLAFRTTVTLVGRTARDTPDGPVHGVDELPALLPHADVVVVVIPLTDLSQGLVDAAFLAAMPDGALLVNVARGKVVDTAALLAELGSGRLRAALDVTDPEPLPPEHPLWRAPNLLITPHVGGDTPLTEVRVTELVRRQLAALLAGAPLENVVAGPEQPGG</sequence>
<feature type="domain" description="D-isomer specific 2-hydroxyacid dehydrogenase NAD-binding" evidence="3">
    <location>
        <begin position="105"/>
        <end position="278"/>
    </location>
</feature>
<dbReference type="InterPro" id="IPR036291">
    <property type="entry name" value="NAD(P)-bd_dom_sf"/>
</dbReference>
<evidence type="ECO:0000313" key="6">
    <source>
        <dbReference type="Proteomes" id="UP000577956"/>
    </source>
</evidence>
<dbReference type="InterPro" id="IPR050223">
    <property type="entry name" value="D-isomer_2-hydroxyacid_DH"/>
</dbReference>
<reference evidence="5 6" key="1">
    <citation type="submission" date="2020-07" db="EMBL/GenBank/DDBJ databases">
        <title>Sequencing the genomes of 1000 actinobacteria strains.</title>
        <authorList>
            <person name="Klenk H.-P."/>
        </authorList>
    </citation>
    <scope>NUCLEOTIDE SEQUENCE [LARGE SCALE GENOMIC DNA]</scope>
    <source>
        <strain evidence="5 6">DSM 24482</strain>
    </source>
</reference>
<proteinExistence type="predicted"/>
<name>A0A7Y9FFN1_9CELL</name>
<dbReference type="PANTHER" id="PTHR10996:SF178">
    <property type="entry name" value="2-HYDROXYACID DEHYDROGENASE YGL185C-RELATED"/>
    <property type="match status" value="1"/>
</dbReference>
<evidence type="ECO:0000313" key="5">
    <source>
        <dbReference type="EMBL" id="NYD86127.1"/>
    </source>
</evidence>
<dbReference type="PANTHER" id="PTHR10996">
    <property type="entry name" value="2-HYDROXYACID DEHYDROGENASE-RELATED"/>
    <property type="match status" value="1"/>
</dbReference>
<dbReference type="InterPro" id="IPR006140">
    <property type="entry name" value="D-isomer_DH_NAD-bd"/>
</dbReference>
<dbReference type="SUPFAM" id="SSF51735">
    <property type="entry name" value="NAD(P)-binding Rossmann-fold domains"/>
    <property type="match status" value="1"/>
</dbReference>
<evidence type="ECO:0000313" key="4">
    <source>
        <dbReference type="EMBL" id="GIG30865.1"/>
    </source>
</evidence>
<evidence type="ECO:0000256" key="2">
    <source>
        <dbReference type="ARBA" id="ARBA00023027"/>
    </source>
</evidence>
<dbReference type="EMBL" id="BONN01000001">
    <property type="protein sequence ID" value="GIG30865.1"/>
    <property type="molecule type" value="Genomic_DNA"/>
</dbReference>
<protein>
    <submittedName>
        <fullName evidence="4 5">Dehydrogenase</fullName>
    </submittedName>
</protein>
<evidence type="ECO:0000259" key="3">
    <source>
        <dbReference type="Pfam" id="PF02826"/>
    </source>
</evidence>
<dbReference type="GO" id="GO:0051287">
    <property type="term" value="F:NAD binding"/>
    <property type="evidence" value="ECO:0007669"/>
    <property type="project" value="InterPro"/>
</dbReference>
<evidence type="ECO:0000313" key="7">
    <source>
        <dbReference type="Proteomes" id="UP000618382"/>
    </source>
</evidence>
<dbReference type="SUPFAM" id="SSF52283">
    <property type="entry name" value="Formate/glycerate dehydrogenase catalytic domain-like"/>
    <property type="match status" value="1"/>
</dbReference>
<dbReference type="Proteomes" id="UP000577956">
    <property type="component" value="Unassembled WGS sequence"/>
</dbReference>
<reference evidence="4 7" key="2">
    <citation type="submission" date="2021-01" db="EMBL/GenBank/DDBJ databases">
        <title>Whole genome shotgun sequence of Cellulomonas oligotrophica NBRC 109435.</title>
        <authorList>
            <person name="Komaki H."/>
            <person name="Tamura T."/>
        </authorList>
    </citation>
    <scope>NUCLEOTIDE SEQUENCE [LARGE SCALE GENOMIC DNA]</scope>
    <source>
        <strain evidence="4 7">NBRC 109435</strain>
    </source>
</reference>
<keyword evidence="7" id="KW-1185">Reference proteome</keyword>
<dbReference type="Pfam" id="PF02826">
    <property type="entry name" value="2-Hacid_dh_C"/>
    <property type="match status" value="1"/>
</dbReference>
<gene>
    <name evidence="5" type="ORF">BKA21_001676</name>
    <name evidence="4" type="ORF">Col01nite_00240</name>
</gene>
<dbReference type="AlphaFoldDB" id="A0A7Y9FFN1"/>
<dbReference type="Gene3D" id="3.40.50.720">
    <property type="entry name" value="NAD(P)-binding Rossmann-like Domain"/>
    <property type="match status" value="2"/>
</dbReference>
<keyword evidence="1" id="KW-0560">Oxidoreductase</keyword>
<dbReference type="RefSeq" id="WP_239072684.1">
    <property type="nucleotide sequence ID" value="NZ_BAABFI010000002.1"/>
</dbReference>
<evidence type="ECO:0000256" key="1">
    <source>
        <dbReference type="ARBA" id="ARBA00023002"/>
    </source>
</evidence>
<organism evidence="5 6">
    <name type="scientific">Cellulomonas oligotrophica</name>
    <dbReference type="NCBI Taxonomy" id="931536"/>
    <lineage>
        <taxon>Bacteria</taxon>
        <taxon>Bacillati</taxon>
        <taxon>Actinomycetota</taxon>
        <taxon>Actinomycetes</taxon>
        <taxon>Micrococcales</taxon>
        <taxon>Cellulomonadaceae</taxon>
        <taxon>Cellulomonas</taxon>
    </lineage>
</organism>
<accession>A0A7Y9FFN1</accession>
<dbReference type="PROSITE" id="PS00671">
    <property type="entry name" value="D_2_HYDROXYACID_DH_3"/>
    <property type="match status" value="1"/>
</dbReference>